<dbReference type="GO" id="GO:0003677">
    <property type="term" value="F:DNA binding"/>
    <property type="evidence" value="ECO:0007669"/>
    <property type="project" value="UniProtKB-KW"/>
</dbReference>
<keyword evidence="4" id="KW-0238">DNA-binding</keyword>
<organism evidence="9">
    <name type="scientific">Nothapodytes nimmoniana</name>
    <name type="common">Nothapodytes foetida</name>
    <dbReference type="NCBI Taxonomy" id="159386"/>
    <lineage>
        <taxon>Eukaryota</taxon>
        <taxon>Viridiplantae</taxon>
        <taxon>Streptophyta</taxon>
        <taxon>Embryophyta</taxon>
        <taxon>Tracheophyta</taxon>
        <taxon>Spermatophyta</taxon>
        <taxon>Magnoliopsida</taxon>
        <taxon>eudicotyledons</taxon>
        <taxon>Gunneridae</taxon>
        <taxon>Pentapetalae</taxon>
        <taxon>asterids</taxon>
        <taxon>lamiids</taxon>
        <taxon>Icacinales</taxon>
        <taxon>Icacinaceae</taxon>
        <taxon>Nothapodytes</taxon>
    </lineage>
</organism>
<dbReference type="InterPro" id="IPR044808">
    <property type="entry name" value="ERF_plant"/>
</dbReference>
<name>A0A9E8Z3X3_NOTNI</name>
<dbReference type="GO" id="GO:0003700">
    <property type="term" value="F:DNA-binding transcription factor activity"/>
    <property type="evidence" value="ECO:0007669"/>
    <property type="project" value="InterPro"/>
</dbReference>
<keyword evidence="6" id="KW-0539">Nucleus</keyword>
<dbReference type="GO" id="GO:0006952">
    <property type="term" value="P:defense response"/>
    <property type="evidence" value="ECO:0007669"/>
    <property type="project" value="UniProtKB-KW"/>
</dbReference>
<evidence type="ECO:0000313" key="9">
    <source>
        <dbReference type="EMBL" id="WAK86040.1"/>
    </source>
</evidence>
<evidence type="ECO:0000256" key="7">
    <source>
        <dbReference type="SAM" id="MobiDB-lite"/>
    </source>
</evidence>
<dbReference type="Pfam" id="PF00847">
    <property type="entry name" value="AP2"/>
    <property type="match status" value="1"/>
</dbReference>
<dbReference type="SUPFAM" id="SSF54171">
    <property type="entry name" value="DNA-binding domain"/>
    <property type="match status" value="1"/>
</dbReference>
<dbReference type="Gene3D" id="3.30.730.10">
    <property type="entry name" value="AP2/ERF domain"/>
    <property type="match status" value="1"/>
</dbReference>
<evidence type="ECO:0000256" key="1">
    <source>
        <dbReference type="ARBA" id="ARBA00004123"/>
    </source>
</evidence>
<dbReference type="GO" id="GO:0005634">
    <property type="term" value="C:nucleus"/>
    <property type="evidence" value="ECO:0007669"/>
    <property type="project" value="UniProtKB-SubCell"/>
</dbReference>
<evidence type="ECO:0000256" key="2">
    <source>
        <dbReference type="ARBA" id="ARBA00022821"/>
    </source>
</evidence>
<evidence type="ECO:0000256" key="6">
    <source>
        <dbReference type="ARBA" id="ARBA00023242"/>
    </source>
</evidence>
<evidence type="ECO:0000259" key="8">
    <source>
        <dbReference type="PROSITE" id="PS51032"/>
    </source>
</evidence>
<dbReference type="EMBL" id="OP311512">
    <property type="protein sequence ID" value="WAK86040.1"/>
    <property type="molecule type" value="mRNA"/>
</dbReference>
<dbReference type="InterPro" id="IPR036955">
    <property type="entry name" value="AP2/ERF_dom_sf"/>
</dbReference>
<comment type="subcellular location">
    <subcellularLocation>
        <location evidence="1">Nucleus</location>
    </subcellularLocation>
</comment>
<dbReference type="PRINTS" id="PR00367">
    <property type="entry name" value="ETHRSPELEMNT"/>
</dbReference>
<dbReference type="PANTHER" id="PTHR31190:SF167">
    <property type="entry name" value="ETHYLENE-RESPONSIVE TRANSCRIPTION FACTOR ERF112"/>
    <property type="match status" value="1"/>
</dbReference>
<evidence type="ECO:0000256" key="4">
    <source>
        <dbReference type="ARBA" id="ARBA00023125"/>
    </source>
</evidence>
<dbReference type="PANTHER" id="PTHR31190">
    <property type="entry name" value="DNA-BINDING DOMAIN"/>
    <property type="match status" value="1"/>
</dbReference>
<keyword evidence="5" id="KW-0804">Transcription</keyword>
<dbReference type="InterPro" id="IPR001471">
    <property type="entry name" value="AP2/ERF_dom"/>
</dbReference>
<dbReference type="FunFam" id="3.30.730.10:FF:000001">
    <property type="entry name" value="Ethylene-responsive transcription factor 2"/>
    <property type="match status" value="1"/>
</dbReference>
<accession>A0A9E8Z3X3</accession>
<protein>
    <submittedName>
        <fullName evidence="9">Transcription factor ERF79</fullName>
    </submittedName>
</protein>
<dbReference type="CDD" id="cd00018">
    <property type="entry name" value="AP2"/>
    <property type="match status" value="1"/>
</dbReference>
<dbReference type="SMART" id="SM00380">
    <property type="entry name" value="AP2"/>
    <property type="match status" value="1"/>
</dbReference>
<proteinExistence type="evidence at transcript level"/>
<feature type="compositionally biased region" description="Polar residues" evidence="7">
    <location>
        <begin position="37"/>
        <end position="53"/>
    </location>
</feature>
<reference evidence="9" key="1">
    <citation type="submission" date="2022-08" db="EMBL/GenBank/DDBJ databases">
        <title>Phylogenomics of transcriptionally active AP2/ERF and bHLH transcription factors and their promoter regions regulating camptothecin biosynthesis in Nothapodytes nimmoniana.</title>
        <authorList>
            <person name="Godbole R.C."/>
            <person name="Pable A.A."/>
            <person name="Singh S."/>
            <person name="Barvkar V.T."/>
        </authorList>
    </citation>
    <scope>NUCLEOTIDE SEQUENCE</scope>
</reference>
<keyword evidence="2" id="KW-0611">Plant defense</keyword>
<evidence type="ECO:0000256" key="5">
    <source>
        <dbReference type="ARBA" id="ARBA00023163"/>
    </source>
</evidence>
<sequence>MDKEKGEAFIYAAFPSADAERIYGSGGSSSRPAAMVQSASGQELGQSKPTTTRDQVKKHYRGVRQRPWGKWAAEIRDPKKAARVWLGTFDSAEDAAVAYDEAALKFKGSKAKLNFPERVQGKPFEFQYYTDTHQTTQRGDHSLKNFSPHHNQQFSNLGAAAAEAINSPSSFSQETYPHLHQYAKLLSSNDVEFPYLASALYNQQLSHSSSGMFSSSLELQQQQYEFSSWQFSNPSGLTNYGNDFDGSQSND</sequence>
<feature type="region of interest" description="Disordered" evidence="7">
    <location>
        <begin position="20"/>
        <end position="67"/>
    </location>
</feature>
<keyword evidence="3" id="KW-0805">Transcription regulation</keyword>
<feature type="domain" description="AP2/ERF" evidence="8">
    <location>
        <begin position="59"/>
        <end position="116"/>
    </location>
</feature>
<evidence type="ECO:0000256" key="3">
    <source>
        <dbReference type="ARBA" id="ARBA00023015"/>
    </source>
</evidence>
<dbReference type="InterPro" id="IPR016177">
    <property type="entry name" value="DNA-bd_dom_sf"/>
</dbReference>
<dbReference type="GO" id="GO:0009873">
    <property type="term" value="P:ethylene-activated signaling pathway"/>
    <property type="evidence" value="ECO:0007669"/>
    <property type="project" value="InterPro"/>
</dbReference>
<dbReference type="PROSITE" id="PS51032">
    <property type="entry name" value="AP2_ERF"/>
    <property type="match status" value="1"/>
</dbReference>
<dbReference type="AlphaFoldDB" id="A0A9E8Z3X3"/>